<dbReference type="Proteomes" id="UP000247152">
    <property type="component" value="Unassembled WGS sequence"/>
</dbReference>
<accession>A0A317U2F6</accession>
<keyword evidence="1" id="KW-0472">Membrane</keyword>
<keyword evidence="1" id="KW-0812">Transmembrane</keyword>
<feature type="transmembrane region" description="Helical" evidence="1">
    <location>
        <begin position="26"/>
        <end position="52"/>
    </location>
</feature>
<dbReference type="EMBL" id="QHJG01000013">
    <property type="protein sequence ID" value="PWY55941.1"/>
    <property type="molecule type" value="Genomic_DNA"/>
</dbReference>
<dbReference type="AlphaFoldDB" id="A0A317U2F6"/>
<comment type="caution">
    <text evidence="2">The sequence shown here is derived from an EMBL/GenBank/DDBJ whole genome shotgun (WGS) entry which is preliminary data.</text>
</comment>
<dbReference type="RefSeq" id="WP_110142470.1">
    <property type="nucleotide sequence ID" value="NZ_QHJG01000013.1"/>
</dbReference>
<evidence type="ECO:0000313" key="2">
    <source>
        <dbReference type="EMBL" id="PWY55941.1"/>
    </source>
</evidence>
<protein>
    <submittedName>
        <fullName evidence="2">Uncharacterized protein</fullName>
    </submittedName>
</protein>
<evidence type="ECO:0000313" key="3">
    <source>
        <dbReference type="Proteomes" id="UP000247152"/>
    </source>
</evidence>
<gene>
    <name evidence="2" type="ORF">DGG96_09405</name>
</gene>
<sequence>MVTHAAKPLGVDERITWSLKDVVVDWSLVVILLVVFIVVVFFSYGFLHYIILGDILLLFIEKDFLVEGSIGMNY</sequence>
<reference evidence="2 3" key="1">
    <citation type="submission" date="2018-05" db="EMBL/GenBank/DDBJ databases">
        <title>Legionella qingyii sp.nov., whole genome shotgun sequence.</title>
        <authorList>
            <person name="Wu H."/>
            <person name="Zhu Q."/>
            <person name="Hu C."/>
        </authorList>
    </citation>
    <scope>NUCLEOTIDE SEQUENCE [LARGE SCALE GENOMIC DNA]</scope>
    <source>
        <strain evidence="2 3">HEB18</strain>
    </source>
</reference>
<evidence type="ECO:0000256" key="1">
    <source>
        <dbReference type="SAM" id="Phobius"/>
    </source>
</evidence>
<keyword evidence="1" id="KW-1133">Transmembrane helix</keyword>
<organism evidence="2 3">
    <name type="scientific">Legionella qingyii</name>
    <dbReference type="NCBI Taxonomy" id="2184757"/>
    <lineage>
        <taxon>Bacteria</taxon>
        <taxon>Pseudomonadati</taxon>
        <taxon>Pseudomonadota</taxon>
        <taxon>Gammaproteobacteria</taxon>
        <taxon>Legionellales</taxon>
        <taxon>Legionellaceae</taxon>
        <taxon>Legionella</taxon>
    </lineage>
</organism>
<proteinExistence type="predicted"/>
<name>A0A317U2F6_9GAMM</name>